<dbReference type="EMBL" id="WNWR01000289">
    <property type="protein sequence ID" value="KAE9984697.1"/>
    <property type="molecule type" value="Genomic_DNA"/>
</dbReference>
<comment type="caution">
    <text evidence="1">The sequence shown here is derived from an EMBL/GenBank/DDBJ whole genome shotgun (WGS) entry which is preliminary data.</text>
</comment>
<organism evidence="1 4">
    <name type="scientific">Venturia inaequalis</name>
    <name type="common">Apple scab fungus</name>
    <dbReference type="NCBI Taxonomy" id="5025"/>
    <lineage>
        <taxon>Eukaryota</taxon>
        <taxon>Fungi</taxon>
        <taxon>Dikarya</taxon>
        <taxon>Ascomycota</taxon>
        <taxon>Pezizomycotina</taxon>
        <taxon>Dothideomycetes</taxon>
        <taxon>Pleosporomycetidae</taxon>
        <taxon>Venturiales</taxon>
        <taxon>Venturiaceae</taxon>
        <taxon>Venturia</taxon>
    </lineage>
</organism>
<gene>
    <name evidence="1" type="ORF">EG327_004908</name>
    <name evidence="2" type="ORF">EG328_000559</name>
</gene>
<dbReference type="EMBL" id="WNWS01000011">
    <property type="protein sequence ID" value="KAE9988089.1"/>
    <property type="molecule type" value="Genomic_DNA"/>
</dbReference>
<dbReference type="Proteomes" id="UP000447873">
    <property type="component" value="Unassembled WGS sequence"/>
</dbReference>
<protein>
    <submittedName>
        <fullName evidence="1">Uncharacterized protein</fullName>
    </submittedName>
</protein>
<dbReference type="Proteomes" id="UP000490939">
    <property type="component" value="Unassembled WGS sequence"/>
</dbReference>
<evidence type="ECO:0000313" key="3">
    <source>
        <dbReference type="Proteomes" id="UP000447873"/>
    </source>
</evidence>
<evidence type="ECO:0000313" key="4">
    <source>
        <dbReference type="Proteomes" id="UP000490939"/>
    </source>
</evidence>
<accession>A0A8H3VBP5</accession>
<dbReference type="AlphaFoldDB" id="A0A8H3VBP5"/>
<evidence type="ECO:0000313" key="1">
    <source>
        <dbReference type="EMBL" id="KAE9984697.1"/>
    </source>
</evidence>
<proteinExistence type="predicted"/>
<keyword evidence="4" id="KW-1185">Reference proteome</keyword>
<name>A0A8H3VBP5_VENIN</name>
<reference evidence="1 4" key="1">
    <citation type="submission" date="2019-07" db="EMBL/GenBank/DDBJ databases">
        <title>Venturia inaequalis Genome Resource.</title>
        <authorList>
            <person name="Lichtner F.J."/>
        </authorList>
    </citation>
    <scope>NUCLEOTIDE SEQUENCE [LARGE SCALE GENOMIC DNA]</scope>
    <source>
        <strain evidence="2 3">120213</strain>
        <strain evidence="1 4">DMI_063113</strain>
    </source>
</reference>
<evidence type="ECO:0000313" key="2">
    <source>
        <dbReference type="EMBL" id="KAE9988089.1"/>
    </source>
</evidence>
<sequence>MSGSGSTARHRFTTLKETKSYAHQLCSRVQTRDEITSLWLTIVNHVFPLSEEYRIDLRTRGGGETTAVLDVSTWVRGNATVAGYFRPILQVVMIEQAIGEQPGGSRVPSTNNFERVFFGDGGPDRWDVPMLCTTGVDMLVEDDDDVAETRKKSTKKGGVESSLKGGGKVDKWVSLRVNEGENWAGRLFDSVKR</sequence>